<dbReference type="InterPro" id="IPR001509">
    <property type="entry name" value="Epimerase_deHydtase"/>
</dbReference>
<sequence length="286" mass="31138">MTQSGIAAAVDGERKPVVLTGAGGAIGRVLRAHFIETGRLGRYTDIKPLADDATVAPHAAESGGFRQGDLGDPAFCRSLFDGAGAIVHMAGISVEQPFDILLQHNYVALFHVYEAARQCGVRRIVYASSNHATGMYACDMALNPSMPVNPDSLYGLSKVWGEGLARLYWEKHGIETVCLRIGSFQPRPVSIRHLSTWLSHRDACALVDASLDTPDVGFDIVYGMSGNTRAWWDNSRIRVAYHPQDNAEDYAEQILADAKPVDALESRFQGADFAATDFSRTPPRES</sequence>
<evidence type="ECO:0000313" key="6">
    <source>
        <dbReference type="Proteomes" id="UP000033618"/>
    </source>
</evidence>
<accession>A0A0F5K5Q2</accession>
<dbReference type="OrthoDB" id="8770295at2"/>
<organism evidence="5 6">
    <name type="scientific">Robbsia andropogonis</name>
    <dbReference type="NCBI Taxonomy" id="28092"/>
    <lineage>
        <taxon>Bacteria</taxon>
        <taxon>Pseudomonadati</taxon>
        <taxon>Pseudomonadota</taxon>
        <taxon>Betaproteobacteria</taxon>
        <taxon>Burkholderiales</taxon>
        <taxon>Burkholderiaceae</taxon>
        <taxon>Robbsia</taxon>
    </lineage>
</organism>
<keyword evidence="2" id="KW-0560">Oxidoreductase</keyword>
<comment type="similarity">
    <text evidence="1">Belongs to the NAD(P)-dependent epimerase/dehydratase family.</text>
</comment>
<dbReference type="EMBL" id="LAQU01000002">
    <property type="protein sequence ID" value="KKB64867.1"/>
    <property type="molecule type" value="Genomic_DNA"/>
</dbReference>
<dbReference type="Pfam" id="PF01370">
    <property type="entry name" value="Epimerase"/>
    <property type="match status" value="1"/>
</dbReference>
<gene>
    <name evidence="5" type="ORF">WM40_02330</name>
</gene>
<dbReference type="Gene3D" id="3.40.50.720">
    <property type="entry name" value="NAD(P)-binding Rossmann-like Domain"/>
    <property type="match status" value="1"/>
</dbReference>
<reference evidence="5 6" key="1">
    <citation type="submission" date="2015-03" db="EMBL/GenBank/DDBJ databases">
        <title>Draft Genome Sequence of Burkholderia andropogonis type strain ICMP2807, isolated from Sorghum bicolor.</title>
        <authorList>
            <person name="Lopes-Santos L."/>
            <person name="Castro D.B."/>
            <person name="Ottoboni L.M."/>
            <person name="Park D."/>
            <person name="Weirc B.S."/>
            <person name="Destefano S.A."/>
        </authorList>
    </citation>
    <scope>NUCLEOTIDE SEQUENCE [LARGE SCALE GENOMIC DNA]</scope>
    <source>
        <strain evidence="5 6">ICMP2807</strain>
    </source>
</reference>
<evidence type="ECO:0000313" key="5">
    <source>
        <dbReference type="EMBL" id="KKB64867.1"/>
    </source>
</evidence>
<proteinExistence type="inferred from homology"/>
<keyword evidence="6" id="KW-1185">Reference proteome</keyword>
<dbReference type="SUPFAM" id="SSF51735">
    <property type="entry name" value="NAD(P)-binding Rossmann-fold domains"/>
    <property type="match status" value="1"/>
</dbReference>
<dbReference type="CDD" id="cd08946">
    <property type="entry name" value="SDR_e"/>
    <property type="match status" value="1"/>
</dbReference>
<feature type="domain" description="NAD-dependent epimerase/dehydratase" evidence="4">
    <location>
        <begin position="17"/>
        <end position="182"/>
    </location>
</feature>
<dbReference type="STRING" id="28092.WM40_02330"/>
<dbReference type="PANTHER" id="PTHR43103:SF5">
    <property type="entry name" value="4-EPIMERASE, PUTATIVE (AFU_ORTHOLOGUE AFUA_7G00360)-RELATED"/>
    <property type="match status" value="1"/>
</dbReference>
<dbReference type="PATRIC" id="fig|28092.6.peg.543"/>
<evidence type="ECO:0000256" key="2">
    <source>
        <dbReference type="ARBA" id="ARBA00023002"/>
    </source>
</evidence>
<name>A0A0F5K5Q2_9BURK</name>
<dbReference type="PANTHER" id="PTHR43103">
    <property type="entry name" value="NUCLEOSIDE-DIPHOSPHATE-SUGAR EPIMERASE"/>
    <property type="match status" value="1"/>
</dbReference>
<dbReference type="InterPro" id="IPR036291">
    <property type="entry name" value="NAD(P)-bd_dom_sf"/>
</dbReference>
<evidence type="ECO:0000256" key="1">
    <source>
        <dbReference type="ARBA" id="ARBA00007637"/>
    </source>
</evidence>
<evidence type="ECO:0000259" key="4">
    <source>
        <dbReference type="Pfam" id="PF01370"/>
    </source>
</evidence>
<dbReference type="GO" id="GO:0016491">
    <property type="term" value="F:oxidoreductase activity"/>
    <property type="evidence" value="ECO:0007669"/>
    <property type="project" value="UniProtKB-KW"/>
</dbReference>
<dbReference type="Proteomes" id="UP000033618">
    <property type="component" value="Unassembled WGS sequence"/>
</dbReference>
<dbReference type="AlphaFoldDB" id="A0A0F5K5Q2"/>
<comment type="caution">
    <text evidence="5">The sequence shown here is derived from an EMBL/GenBank/DDBJ whole genome shotgun (WGS) entry which is preliminary data.</text>
</comment>
<keyword evidence="3" id="KW-0520">NAD</keyword>
<evidence type="ECO:0000256" key="3">
    <source>
        <dbReference type="ARBA" id="ARBA00023027"/>
    </source>
</evidence>
<protein>
    <recommendedName>
        <fullName evidence="4">NAD-dependent epimerase/dehydratase domain-containing protein</fullName>
    </recommendedName>
</protein>